<dbReference type="EMBL" id="FQUC01000021">
    <property type="protein sequence ID" value="SHG34003.1"/>
    <property type="molecule type" value="Genomic_DNA"/>
</dbReference>
<dbReference type="Proteomes" id="UP000184480">
    <property type="component" value="Unassembled WGS sequence"/>
</dbReference>
<dbReference type="OrthoDB" id="9148007at2"/>
<protein>
    <recommendedName>
        <fullName evidence="1">Type I restriction enzyme R protein N-terminal domain-containing protein</fullName>
    </recommendedName>
</protein>
<name>A0A1M5J1V6_9BACT</name>
<dbReference type="PIRSF" id="PIRSF035009">
    <property type="entry name" value="UCP035009_HSDR_N"/>
    <property type="match status" value="1"/>
</dbReference>
<sequence>MDFKDQIKQLSERIEKLKDSIKTEEATKNAFIMPFIQSLGYDIFNPLEVVPEFTCDIGIKKGEKVDYAIFKDGEPSILIECKYWNSRLDLYDNQLLRYFHVTNAKFGILTNGIIYKFYTDLEVPNKMDEKPFLEVNLLDAKSTQIEEIKKFHKAYFDIEDILSSASELKYTSELKSILNQEFTNPSPEFTKYLVKQILSGMITSKIIDQFIPLVKKSISGIISDAISDRLKTALNTEESVQEKQVEQELKESVISEDDNKVITTEQELESYYIIKSILRKIFPAERIFYRDAQAYFTIIVDDNNRKTICRLYLNSPSNWQIAFIGDDKKEVKFKINSLDDIYNYSEELIGVTGRFISLEED</sequence>
<gene>
    <name evidence="2" type="ORF">SAMN05444362_12176</name>
</gene>
<evidence type="ECO:0000313" key="3">
    <source>
        <dbReference type="Proteomes" id="UP000184480"/>
    </source>
</evidence>
<proteinExistence type="predicted"/>
<evidence type="ECO:0000313" key="2">
    <source>
        <dbReference type="EMBL" id="SHG34003.1"/>
    </source>
</evidence>
<dbReference type="Pfam" id="PF13588">
    <property type="entry name" value="HSDR_N_2"/>
    <property type="match status" value="1"/>
</dbReference>
<feature type="domain" description="Type I restriction enzyme R protein N-terminal" evidence="1">
    <location>
        <begin position="24"/>
        <end position="119"/>
    </location>
</feature>
<dbReference type="InterPro" id="IPR029464">
    <property type="entry name" value="HSDR_N"/>
</dbReference>
<organism evidence="2 3">
    <name type="scientific">Dysgonomonas macrotermitis</name>
    <dbReference type="NCBI Taxonomy" id="1346286"/>
    <lineage>
        <taxon>Bacteria</taxon>
        <taxon>Pseudomonadati</taxon>
        <taxon>Bacteroidota</taxon>
        <taxon>Bacteroidia</taxon>
        <taxon>Bacteroidales</taxon>
        <taxon>Dysgonomonadaceae</taxon>
        <taxon>Dysgonomonas</taxon>
    </lineage>
</organism>
<accession>A0A1M5J1V6</accession>
<dbReference type="AlphaFoldDB" id="A0A1M5J1V6"/>
<reference evidence="3" key="1">
    <citation type="submission" date="2016-11" db="EMBL/GenBank/DDBJ databases">
        <authorList>
            <person name="Varghese N."/>
            <person name="Submissions S."/>
        </authorList>
    </citation>
    <scope>NUCLEOTIDE SEQUENCE [LARGE SCALE GENOMIC DNA]</scope>
    <source>
        <strain evidence="3">DSM 27370</strain>
    </source>
</reference>
<dbReference type="InterPro" id="IPR017035">
    <property type="entry name" value="UCP035009_HsdR_All3000-type"/>
</dbReference>
<dbReference type="STRING" id="1346286.SAMN05444362_12176"/>
<keyword evidence="3" id="KW-1185">Reference proteome</keyword>
<dbReference type="RefSeq" id="WP_062184374.1">
    <property type="nucleotide sequence ID" value="NZ_BBXL01000026.1"/>
</dbReference>
<evidence type="ECO:0000259" key="1">
    <source>
        <dbReference type="Pfam" id="PF13588"/>
    </source>
</evidence>